<dbReference type="GO" id="GO:0016989">
    <property type="term" value="F:sigma factor antagonist activity"/>
    <property type="evidence" value="ECO:0007669"/>
    <property type="project" value="TreeGrafter"/>
</dbReference>
<dbReference type="InterPro" id="IPR006860">
    <property type="entry name" value="FecR"/>
</dbReference>
<evidence type="ECO:0000259" key="2">
    <source>
        <dbReference type="Pfam" id="PF04773"/>
    </source>
</evidence>
<dbReference type="InterPro" id="IPR012373">
    <property type="entry name" value="Ferrdict_sens_TM"/>
</dbReference>
<dbReference type="AlphaFoldDB" id="A0A1I1M5Y0"/>
<feature type="domain" description="FecR protein" evidence="2">
    <location>
        <begin position="180"/>
        <end position="279"/>
    </location>
</feature>
<dbReference type="Gene3D" id="3.55.50.30">
    <property type="match status" value="1"/>
</dbReference>
<keyword evidence="5" id="KW-1185">Reference proteome</keyword>
<proteinExistence type="predicted"/>
<dbReference type="Proteomes" id="UP000199577">
    <property type="component" value="Unassembled WGS sequence"/>
</dbReference>
<evidence type="ECO:0000313" key="5">
    <source>
        <dbReference type="Proteomes" id="UP000199577"/>
    </source>
</evidence>
<dbReference type="Gene3D" id="2.60.120.1440">
    <property type="match status" value="1"/>
</dbReference>
<sequence>MDKERFVELIGKMEQGSASEAELRELDAMYEAFEQKPGITGRMSPKEKQAHAEKLFRKISAHTESAPVQHHRPYRRMTWISAAAAICLIALWWGYGQLSRHRQPENETRLAHQMDDALPAADKAYLTLADGRSVTLDESASAKLAQEPGNHFTIDAEGALVYRPQGNAPAVSGNTLLYHTITTPKGGQYQVVLPDGTKVWMNAGSSLTFPIAFTDRERSVKMTGEVYFDVAKVRGKRGRVPFIVETPKQRIAVLGTQFNVQAYPSQTTEATTLIEGSVRVNGASDGQGALLRPGQQALFVAGKMNIQPANTEKELAWKNGMFRFEDDHIRTVMQQLENWYDVDIDYSHMPGVHLNGGISRRLPLSKVLNMLEVTGGFKFEINAKKVKIISNKQIVNPQKPERL</sequence>
<dbReference type="Pfam" id="PF16344">
    <property type="entry name" value="FecR_C"/>
    <property type="match status" value="1"/>
</dbReference>
<accession>A0A1I1M5Y0</accession>
<dbReference type="PANTHER" id="PTHR30273:SF2">
    <property type="entry name" value="PROTEIN FECR"/>
    <property type="match status" value="1"/>
</dbReference>
<dbReference type="PANTHER" id="PTHR30273">
    <property type="entry name" value="PERIPLASMIC SIGNAL SENSOR AND SIGMA FACTOR ACTIVATOR FECR-RELATED"/>
    <property type="match status" value="1"/>
</dbReference>
<reference evidence="4 5" key="1">
    <citation type="submission" date="2016-10" db="EMBL/GenBank/DDBJ databases">
        <authorList>
            <person name="de Groot N.N."/>
        </authorList>
    </citation>
    <scope>NUCLEOTIDE SEQUENCE [LARGE SCALE GENOMIC DNA]</scope>
    <source>
        <strain evidence="4 5">DSM 22900</strain>
    </source>
</reference>
<dbReference type="InterPro" id="IPR032508">
    <property type="entry name" value="FecR_C"/>
</dbReference>
<protein>
    <submittedName>
        <fullName evidence="4">FecR protein</fullName>
    </submittedName>
</protein>
<dbReference type="STRING" id="623281.SAMN05421747_12916"/>
<dbReference type="EMBL" id="FOLL01000029">
    <property type="protein sequence ID" value="SFC80625.1"/>
    <property type="molecule type" value="Genomic_DNA"/>
</dbReference>
<keyword evidence="1" id="KW-0812">Transmembrane</keyword>
<evidence type="ECO:0000313" key="4">
    <source>
        <dbReference type="EMBL" id="SFC80625.1"/>
    </source>
</evidence>
<feature type="transmembrane region" description="Helical" evidence="1">
    <location>
        <begin position="77"/>
        <end position="95"/>
    </location>
</feature>
<feature type="domain" description="Protein FecR C-terminal" evidence="3">
    <location>
        <begin position="322"/>
        <end position="388"/>
    </location>
</feature>
<dbReference type="RefSeq" id="WP_090975112.1">
    <property type="nucleotide sequence ID" value="NZ_FOLL01000029.1"/>
</dbReference>
<keyword evidence="1" id="KW-1133">Transmembrane helix</keyword>
<dbReference type="Pfam" id="PF04773">
    <property type="entry name" value="FecR"/>
    <property type="match status" value="1"/>
</dbReference>
<dbReference type="OrthoDB" id="1099963at2"/>
<keyword evidence="1" id="KW-0472">Membrane</keyword>
<evidence type="ECO:0000259" key="3">
    <source>
        <dbReference type="Pfam" id="PF16344"/>
    </source>
</evidence>
<name>A0A1I1M5Y0_9SPHI</name>
<gene>
    <name evidence="4" type="ORF">SAMN05421747_12916</name>
</gene>
<organism evidence="4 5">
    <name type="scientific">Parapedobacter composti</name>
    <dbReference type="NCBI Taxonomy" id="623281"/>
    <lineage>
        <taxon>Bacteria</taxon>
        <taxon>Pseudomonadati</taxon>
        <taxon>Bacteroidota</taxon>
        <taxon>Sphingobacteriia</taxon>
        <taxon>Sphingobacteriales</taxon>
        <taxon>Sphingobacteriaceae</taxon>
        <taxon>Parapedobacter</taxon>
    </lineage>
</organism>
<evidence type="ECO:0000256" key="1">
    <source>
        <dbReference type="SAM" id="Phobius"/>
    </source>
</evidence>